<dbReference type="AlphaFoldDB" id="A0A9W6W158"/>
<accession>A0A9W6W158</accession>
<dbReference type="Gene3D" id="3.40.50.12580">
    <property type="match status" value="1"/>
</dbReference>
<dbReference type="EMBL" id="BSTX01000001">
    <property type="protein sequence ID" value="GLZ75532.1"/>
    <property type="molecule type" value="Genomic_DNA"/>
</dbReference>
<name>A0A9W6W158_9ACTN</name>
<dbReference type="Proteomes" id="UP001165079">
    <property type="component" value="Unassembled WGS sequence"/>
</dbReference>
<evidence type="ECO:0000256" key="1">
    <source>
        <dbReference type="SAM" id="MobiDB-lite"/>
    </source>
</evidence>
<evidence type="ECO:0008006" key="4">
    <source>
        <dbReference type="Google" id="ProtNLM"/>
    </source>
</evidence>
<reference evidence="2" key="1">
    <citation type="submission" date="2023-03" db="EMBL/GenBank/DDBJ databases">
        <title>Actinorhabdospora filicis NBRC 111898.</title>
        <authorList>
            <person name="Ichikawa N."/>
            <person name="Sato H."/>
            <person name="Tonouchi N."/>
        </authorList>
    </citation>
    <scope>NUCLEOTIDE SEQUENCE</scope>
    <source>
        <strain evidence="2">NBRC 111898</strain>
    </source>
</reference>
<proteinExistence type="predicted"/>
<dbReference type="RefSeq" id="WP_285660773.1">
    <property type="nucleotide sequence ID" value="NZ_BSTX01000001.1"/>
</dbReference>
<evidence type="ECO:0000313" key="2">
    <source>
        <dbReference type="EMBL" id="GLZ75532.1"/>
    </source>
</evidence>
<dbReference type="InterPro" id="IPR043148">
    <property type="entry name" value="TagF_C"/>
</dbReference>
<organism evidence="2 3">
    <name type="scientific">Actinorhabdospora filicis</name>
    <dbReference type="NCBI Taxonomy" id="1785913"/>
    <lineage>
        <taxon>Bacteria</taxon>
        <taxon>Bacillati</taxon>
        <taxon>Actinomycetota</taxon>
        <taxon>Actinomycetes</taxon>
        <taxon>Micromonosporales</taxon>
        <taxon>Micromonosporaceae</taxon>
        <taxon>Actinorhabdospora</taxon>
    </lineage>
</organism>
<comment type="caution">
    <text evidence="2">The sequence shown here is derived from an EMBL/GenBank/DDBJ whole genome shotgun (WGS) entry which is preliminary data.</text>
</comment>
<sequence>MWYPGSGQRAAGSGQRAAGSGRRRAPVAAVSVPADAPDVGRWDTFAAERRVLAVARNVPATTRLMDALSLLRGDRRVEVAFTLTRSTAFHPGDHELMSDLGVHPMPWREAVAERFDLALSASANGPLHELRAPVLLMPHGAGQHKYLDASDPRRGVHGAAPEQLVVDGRVVPTAILVTGEAPLALLRRDCPGAAARALVAGDLSHQQLVAAAPDRDRYRRALGLGPGVRLVTVTSTWGPASLLARHPDLPERLLASLPADEYRVAAVLHPNIAARHGSWQIRHRAVDAIDAGLLLVPPHEGWQAVLTASDCVIGDHGSVGFYAAALDIPLLLAATGDGEVPPDSPSLALAAAAPRFDPGGGVLAQIEDAIAKHRPGVLRGLTGPSLAEVDAARVYRDTMYRLMRLTPPPRERGSRAPAVPRLDRTEPLSHVVTAERTGGAVRLTRFPAATAEYAPAPGRHHAAGEDEPDPRFRRAAAVLAGRDPAALLERYPACEVAVGGGGARTRHGVIRVEDGGGLPDVLLGSALLPGLRSGGPLPEVVLVGGREFRPRLSR</sequence>
<protein>
    <recommendedName>
        <fullName evidence="4">Translation initiation factor 2</fullName>
    </recommendedName>
</protein>
<evidence type="ECO:0000313" key="3">
    <source>
        <dbReference type="Proteomes" id="UP001165079"/>
    </source>
</evidence>
<dbReference type="SUPFAM" id="SSF53756">
    <property type="entry name" value="UDP-Glycosyltransferase/glycogen phosphorylase"/>
    <property type="match status" value="1"/>
</dbReference>
<gene>
    <name evidence="2" type="ORF">Afil01_03390</name>
</gene>
<keyword evidence="3" id="KW-1185">Reference proteome</keyword>
<feature type="region of interest" description="Disordered" evidence="1">
    <location>
        <begin position="1"/>
        <end position="25"/>
    </location>
</feature>